<organism evidence="3">
    <name type="scientific">Streptomyces sp. NBC_00060</name>
    <dbReference type="NCBI Taxonomy" id="2975636"/>
    <lineage>
        <taxon>Bacteria</taxon>
        <taxon>Bacillati</taxon>
        <taxon>Actinomycetota</taxon>
        <taxon>Actinomycetes</taxon>
        <taxon>Kitasatosporales</taxon>
        <taxon>Streptomycetaceae</taxon>
        <taxon>Streptomyces</taxon>
    </lineage>
</organism>
<protein>
    <submittedName>
        <fullName evidence="3">Uncharacterized protein</fullName>
    </submittedName>
</protein>
<sequence length="365" mass="39269">MGSGRKTMTVFVTLLSGLILVITGIALHWPYWAWPALGVLLVAAAVAIHRIIGGDGGDFPREYTLEPDLPIPPAPRQEQRVGEVALPSVVADYDFVFSATVRWTLLDPPDGAPLINPAGLAVDAVLKRAREITVEQPPTRSKLAQHALDGALGMMQPDVTGRVLAMARDVSLSLPDTDRERLAKLSAVRKNEDVWEHQRNHERNKRAYLGGDVLKDTGSAVVWWLSRNEEHIEGAVDRIGVLARLTAAANNEEVAPQFQHLFPPQPQADPAAAEQPSADADSAEPFTSEASGTGSEVLVDDLLSWFGFGPEDPDLLLFAERLADVAEKHGKGEAAEAIKRRVGGPGSQDQEPEAPSNEPPVDGSG</sequence>
<evidence type="ECO:0000313" key="3">
    <source>
        <dbReference type="EMBL" id="WTU43532.1"/>
    </source>
</evidence>
<evidence type="ECO:0000256" key="2">
    <source>
        <dbReference type="SAM" id="Phobius"/>
    </source>
</evidence>
<reference evidence="3" key="1">
    <citation type="submission" date="2022-10" db="EMBL/GenBank/DDBJ databases">
        <title>The complete genomes of actinobacterial strains from the NBC collection.</title>
        <authorList>
            <person name="Joergensen T.S."/>
            <person name="Alvarez Arevalo M."/>
            <person name="Sterndorff E.B."/>
            <person name="Faurdal D."/>
            <person name="Vuksanovic O."/>
            <person name="Mourched A.-S."/>
            <person name="Charusanti P."/>
            <person name="Shaw S."/>
            <person name="Blin K."/>
            <person name="Weber T."/>
        </authorList>
    </citation>
    <scope>NUCLEOTIDE SEQUENCE</scope>
    <source>
        <strain evidence="3">NBC_00060</strain>
    </source>
</reference>
<keyword evidence="2" id="KW-0472">Membrane</keyword>
<feature type="transmembrane region" description="Helical" evidence="2">
    <location>
        <begin position="32"/>
        <end position="52"/>
    </location>
</feature>
<feature type="compositionally biased region" description="Low complexity" evidence="1">
    <location>
        <begin position="261"/>
        <end position="284"/>
    </location>
</feature>
<evidence type="ECO:0000256" key="1">
    <source>
        <dbReference type="SAM" id="MobiDB-lite"/>
    </source>
</evidence>
<feature type="region of interest" description="Disordered" evidence="1">
    <location>
        <begin position="261"/>
        <end position="293"/>
    </location>
</feature>
<feature type="transmembrane region" description="Helical" evidence="2">
    <location>
        <begin position="7"/>
        <end position="26"/>
    </location>
</feature>
<keyword evidence="2" id="KW-0812">Transmembrane</keyword>
<proteinExistence type="predicted"/>
<keyword evidence="2" id="KW-1133">Transmembrane helix</keyword>
<gene>
    <name evidence="3" type="ORF">OHV25_30125</name>
</gene>
<name>A0AAU2H893_9ACTN</name>
<dbReference type="AlphaFoldDB" id="A0AAU2H893"/>
<accession>A0AAU2H893</accession>
<dbReference type="EMBL" id="CP108253">
    <property type="protein sequence ID" value="WTU43532.1"/>
    <property type="molecule type" value="Genomic_DNA"/>
</dbReference>
<feature type="compositionally biased region" description="Basic and acidic residues" evidence="1">
    <location>
        <begin position="328"/>
        <end position="339"/>
    </location>
</feature>
<feature type="region of interest" description="Disordered" evidence="1">
    <location>
        <begin position="328"/>
        <end position="365"/>
    </location>
</feature>